<evidence type="ECO:0000256" key="2">
    <source>
        <dbReference type="SAM" id="MobiDB-lite"/>
    </source>
</evidence>
<reference evidence="4" key="1">
    <citation type="submission" date="2022-06" db="EMBL/GenBank/DDBJ databases">
        <title>Draft genome sequence of Streptomyces sp. RB6PN25 isolated from peat swamp forest in Thailand.</title>
        <authorList>
            <person name="Duangmal K."/>
            <person name="Klaysubun C."/>
        </authorList>
    </citation>
    <scope>NUCLEOTIDE SEQUENCE</scope>
    <source>
        <strain evidence="4">RB6PN25</strain>
    </source>
</reference>
<evidence type="ECO:0000259" key="3">
    <source>
        <dbReference type="PROSITE" id="PS50112"/>
    </source>
</evidence>
<dbReference type="PANTHER" id="PTHR43156">
    <property type="entry name" value="STAGE II SPORULATION PROTEIN E-RELATED"/>
    <property type="match status" value="1"/>
</dbReference>
<accession>A0ABT1PSA0</accession>
<dbReference type="PROSITE" id="PS50112">
    <property type="entry name" value="PAS"/>
    <property type="match status" value="1"/>
</dbReference>
<dbReference type="InterPro" id="IPR000014">
    <property type="entry name" value="PAS"/>
</dbReference>
<dbReference type="PANTHER" id="PTHR43156:SF2">
    <property type="entry name" value="STAGE II SPORULATION PROTEIN E"/>
    <property type="match status" value="1"/>
</dbReference>
<dbReference type="Gene3D" id="3.60.40.10">
    <property type="entry name" value="PPM-type phosphatase domain"/>
    <property type="match status" value="1"/>
</dbReference>
<dbReference type="SMART" id="SM00331">
    <property type="entry name" value="PP2C_SIG"/>
    <property type="match status" value="1"/>
</dbReference>
<dbReference type="Gene3D" id="3.30.450.40">
    <property type="match status" value="1"/>
</dbReference>
<dbReference type="SUPFAM" id="SSF81606">
    <property type="entry name" value="PP2C-like"/>
    <property type="match status" value="1"/>
</dbReference>
<dbReference type="InterPro" id="IPR003018">
    <property type="entry name" value="GAF"/>
</dbReference>
<protein>
    <submittedName>
        <fullName evidence="4">SpoIIE family protein phosphatase</fullName>
    </submittedName>
</protein>
<dbReference type="EMBL" id="JANFNG010000001">
    <property type="protein sequence ID" value="MCQ4079432.1"/>
    <property type="molecule type" value="Genomic_DNA"/>
</dbReference>
<feature type="region of interest" description="Disordered" evidence="2">
    <location>
        <begin position="1"/>
        <end position="21"/>
    </location>
</feature>
<dbReference type="SUPFAM" id="SSF55785">
    <property type="entry name" value="PYP-like sensor domain (PAS domain)"/>
    <property type="match status" value="1"/>
</dbReference>
<dbReference type="Pfam" id="PF07228">
    <property type="entry name" value="SpoIIE"/>
    <property type="match status" value="1"/>
</dbReference>
<dbReference type="RefSeq" id="WP_255918278.1">
    <property type="nucleotide sequence ID" value="NZ_JANFNG010000001.1"/>
</dbReference>
<dbReference type="InterPro" id="IPR013656">
    <property type="entry name" value="PAS_4"/>
</dbReference>
<keyword evidence="1" id="KW-0378">Hydrolase</keyword>
<dbReference type="CDD" id="cd00130">
    <property type="entry name" value="PAS"/>
    <property type="match status" value="1"/>
</dbReference>
<evidence type="ECO:0000313" key="5">
    <source>
        <dbReference type="Proteomes" id="UP001057702"/>
    </source>
</evidence>
<feature type="domain" description="PAS" evidence="3">
    <location>
        <begin position="37"/>
        <end position="84"/>
    </location>
</feature>
<gene>
    <name evidence="4" type="ORF">NGB36_02150</name>
</gene>
<dbReference type="SMART" id="SM00091">
    <property type="entry name" value="PAS"/>
    <property type="match status" value="1"/>
</dbReference>
<dbReference type="InterPro" id="IPR052016">
    <property type="entry name" value="Bact_Sigma-Reg"/>
</dbReference>
<dbReference type="InterPro" id="IPR001932">
    <property type="entry name" value="PPM-type_phosphatase-like_dom"/>
</dbReference>
<dbReference type="Proteomes" id="UP001057702">
    <property type="component" value="Unassembled WGS sequence"/>
</dbReference>
<dbReference type="SMART" id="SM00065">
    <property type="entry name" value="GAF"/>
    <property type="match status" value="1"/>
</dbReference>
<evidence type="ECO:0000313" key="4">
    <source>
        <dbReference type="EMBL" id="MCQ4079432.1"/>
    </source>
</evidence>
<dbReference type="SUPFAM" id="SSF55781">
    <property type="entry name" value="GAF domain-like"/>
    <property type="match status" value="1"/>
</dbReference>
<organism evidence="4 5">
    <name type="scientific">Streptomyces humicola</name>
    <dbReference type="NCBI Taxonomy" id="2953240"/>
    <lineage>
        <taxon>Bacteria</taxon>
        <taxon>Bacillati</taxon>
        <taxon>Actinomycetota</taxon>
        <taxon>Actinomycetes</taxon>
        <taxon>Kitasatosporales</taxon>
        <taxon>Streptomycetaceae</taxon>
        <taxon>Streptomyces</taxon>
    </lineage>
</organism>
<keyword evidence="5" id="KW-1185">Reference proteome</keyword>
<dbReference type="InterPro" id="IPR036457">
    <property type="entry name" value="PPM-type-like_dom_sf"/>
</dbReference>
<evidence type="ECO:0000256" key="1">
    <source>
        <dbReference type="ARBA" id="ARBA00022801"/>
    </source>
</evidence>
<sequence length="603" mass="64986">MEFPTGRRGAQARPEGSGQEDEALMDSAAAALSTGGAEELLRGMVHGTAAAVVMLDPQLRYRYVNPSFVRMTGVPAGEVVGRTLAETLPGINRNADVLRQVLADGQPREAVSSGLGRLDSPQAPHERRWWRGTYHRLEVGGRVTGIIGIVFEVTEAVQQWRDLERTRARLALLDEVATRIGTSLDVETTCAQLADFVISTVAKLADMAAVEVVPSHVAQGGGTTRTGTVRLHRTAVACVPALRSRVADMTSEYARYPDGAPVQRCLQTGQPVVLNRLSEGELTHYPSGTRRAAAYRAAGIHSVLVVPLTARGHTIGTVTLARTGESPPFTDKDVVLTQDVAGRAAISIDNARRYARSQDIALELQRALLTEPGSPHPNVELACRYLPSGTSAVVGGDWFETIRLPYGRTLLAIGDVMGHGIEAAVDMSNYRSVLRYVAATDLPPHRILRQLDTMICEESEYARRPATCLLALADPARARWTYSSAGHLPPAIFSPDSDTELIDVPTGPPLGTGFGGYELVIGDLQPGQVLLLYTDGLVERRDEDIDQSLARLAKLRLPLVGDLDDLIDQVLRTLVPHAVEDDIAILAARVRPRPVAGESAPHS</sequence>
<dbReference type="InterPro" id="IPR029016">
    <property type="entry name" value="GAF-like_dom_sf"/>
</dbReference>
<comment type="caution">
    <text evidence="4">The sequence shown here is derived from an EMBL/GenBank/DDBJ whole genome shotgun (WGS) entry which is preliminary data.</text>
</comment>
<name>A0ABT1PSA0_9ACTN</name>
<dbReference type="NCBIfam" id="TIGR00229">
    <property type="entry name" value="sensory_box"/>
    <property type="match status" value="1"/>
</dbReference>
<proteinExistence type="predicted"/>
<dbReference type="Pfam" id="PF01590">
    <property type="entry name" value="GAF"/>
    <property type="match status" value="1"/>
</dbReference>
<dbReference type="Gene3D" id="3.30.450.20">
    <property type="entry name" value="PAS domain"/>
    <property type="match status" value="1"/>
</dbReference>
<dbReference type="Pfam" id="PF08448">
    <property type="entry name" value="PAS_4"/>
    <property type="match status" value="1"/>
</dbReference>
<dbReference type="InterPro" id="IPR035965">
    <property type="entry name" value="PAS-like_dom_sf"/>
</dbReference>